<dbReference type="EMBL" id="LUAY01003982">
    <property type="protein sequence ID" value="KYB45579.1"/>
    <property type="molecule type" value="Genomic_DNA"/>
</dbReference>
<comment type="caution">
    <text evidence="1">The sequence shown here is derived from an EMBL/GenBank/DDBJ whole genome shotgun (WGS) entry which is preliminary data.</text>
</comment>
<proteinExistence type="predicted"/>
<evidence type="ECO:0000313" key="1">
    <source>
        <dbReference type="EMBL" id="KYB45579.1"/>
    </source>
</evidence>
<organism evidence="1">
    <name type="scientific">Brucella anthropi</name>
    <name type="common">Ochrobactrum anthropi</name>
    <dbReference type="NCBI Taxonomy" id="529"/>
    <lineage>
        <taxon>Bacteria</taxon>
        <taxon>Pseudomonadati</taxon>
        <taxon>Pseudomonadota</taxon>
        <taxon>Alphaproteobacteria</taxon>
        <taxon>Hyphomicrobiales</taxon>
        <taxon>Brucellaceae</taxon>
        <taxon>Brucella/Ochrobactrum group</taxon>
        <taxon>Brucella</taxon>
    </lineage>
</organism>
<dbReference type="AlphaFoldDB" id="A0A656Z4M5"/>
<sequence>MLLVVDTQIARDLIKIGFGVVFICILGRSLCNGGLEKPNKAKGFDQWFGSVACLASRESVVQAQSFGGILV</sequence>
<reference evidence="1" key="1">
    <citation type="submission" date="2016-02" db="EMBL/GenBank/DDBJ databases">
        <title>Genomic sequences of Ochrobactrum anthropi.</title>
        <authorList>
            <person name="Chudasama K.S."/>
            <person name="Thaker V.S."/>
        </authorList>
    </citation>
    <scope>NUCLEOTIDE SEQUENCE [LARGE SCALE GENOMIC DNA]</scope>
    <source>
        <strain evidence="1">SUBG007</strain>
    </source>
</reference>
<accession>A0A656Z4M5</accession>
<gene>
    <name evidence="1" type="ORF">AB664_37915</name>
</gene>
<protein>
    <submittedName>
        <fullName evidence="1">Uncharacterized protein</fullName>
    </submittedName>
</protein>
<name>A0A656Z4M5_BRUAN</name>